<dbReference type="AlphaFoldDB" id="A0A9P5ZXK1"/>
<comment type="caution">
    <text evidence="2">The sequence shown here is derived from an EMBL/GenBank/DDBJ whole genome shotgun (WGS) entry which is preliminary data.</text>
</comment>
<sequence>MAIAPCLGSAAPALSFLHFLLLLAYHDTRLLSCRPPTGPHSGSQGPVHCNFHFGGGLRCWYPLHDERRDSASLS</sequence>
<feature type="chain" id="PRO_5040303099" description="Secreted protein" evidence="1">
    <location>
        <begin position="33"/>
        <end position="74"/>
    </location>
</feature>
<accession>A0A9P5ZXK1</accession>
<dbReference type="Proteomes" id="UP000807025">
    <property type="component" value="Unassembled WGS sequence"/>
</dbReference>
<keyword evidence="1" id="KW-0732">Signal</keyword>
<gene>
    <name evidence="2" type="ORF">BDN71DRAFT_976235</name>
</gene>
<evidence type="ECO:0000313" key="2">
    <source>
        <dbReference type="EMBL" id="KAF9494535.1"/>
    </source>
</evidence>
<proteinExistence type="predicted"/>
<reference evidence="2" key="1">
    <citation type="submission" date="2020-11" db="EMBL/GenBank/DDBJ databases">
        <authorList>
            <consortium name="DOE Joint Genome Institute"/>
            <person name="Ahrendt S."/>
            <person name="Riley R."/>
            <person name="Andreopoulos W."/>
            <person name="Labutti K."/>
            <person name="Pangilinan J."/>
            <person name="Ruiz-Duenas F.J."/>
            <person name="Barrasa J.M."/>
            <person name="Sanchez-Garcia M."/>
            <person name="Camarero S."/>
            <person name="Miyauchi S."/>
            <person name="Serrano A."/>
            <person name="Linde D."/>
            <person name="Babiker R."/>
            <person name="Drula E."/>
            <person name="Ayuso-Fernandez I."/>
            <person name="Pacheco R."/>
            <person name="Padilla G."/>
            <person name="Ferreira P."/>
            <person name="Barriuso J."/>
            <person name="Kellner H."/>
            <person name="Castanera R."/>
            <person name="Alfaro M."/>
            <person name="Ramirez L."/>
            <person name="Pisabarro A.G."/>
            <person name="Kuo A."/>
            <person name="Tritt A."/>
            <person name="Lipzen A."/>
            <person name="He G."/>
            <person name="Yan M."/>
            <person name="Ng V."/>
            <person name="Cullen D."/>
            <person name="Martin F."/>
            <person name="Rosso M.-N."/>
            <person name="Henrissat B."/>
            <person name="Hibbett D."/>
            <person name="Martinez A.T."/>
            <person name="Grigoriev I.V."/>
        </authorList>
    </citation>
    <scope>NUCLEOTIDE SEQUENCE</scope>
    <source>
        <strain evidence="2">ATCC 90797</strain>
    </source>
</reference>
<evidence type="ECO:0000313" key="3">
    <source>
        <dbReference type="Proteomes" id="UP000807025"/>
    </source>
</evidence>
<dbReference type="EMBL" id="MU154571">
    <property type="protein sequence ID" value="KAF9494535.1"/>
    <property type="molecule type" value="Genomic_DNA"/>
</dbReference>
<organism evidence="2 3">
    <name type="scientific">Pleurotus eryngii</name>
    <name type="common">Boletus of the steppes</name>
    <dbReference type="NCBI Taxonomy" id="5323"/>
    <lineage>
        <taxon>Eukaryota</taxon>
        <taxon>Fungi</taxon>
        <taxon>Dikarya</taxon>
        <taxon>Basidiomycota</taxon>
        <taxon>Agaricomycotina</taxon>
        <taxon>Agaricomycetes</taxon>
        <taxon>Agaricomycetidae</taxon>
        <taxon>Agaricales</taxon>
        <taxon>Pleurotineae</taxon>
        <taxon>Pleurotaceae</taxon>
        <taxon>Pleurotus</taxon>
    </lineage>
</organism>
<name>A0A9P5ZXK1_PLEER</name>
<protein>
    <recommendedName>
        <fullName evidence="4">Secreted protein</fullName>
    </recommendedName>
</protein>
<keyword evidence="3" id="KW-1185">Reference proteome</keyword>
<feature type="signal peptide" evidence="1">
    <location>
        <begin position="1"/>
        <end position="32"/>
    </location>
</feature>
<evidence type="ECO:0000256" key="1">
    <source>
        <dbReference type="SAM" id="SignalP"/>
    </source>
</evidence>
<evidence type="ECO:0008006" key="4">
    <source>
        <dbReference type="Google" id="ProtNLM"/>
    </source>
</evidence>